<accession>A0ABT8GRE6</accession>
<comment type="caution">
    <text evidence="2">The sequence shown here is derived from an EMBL/GenBank/DDBJ whole genome shotgun (WGS) entry which is preliminary data.</text>
</comment>
<keyword evidence="3" id="KW-1185">Reference proteome</keyword>
<sequence length="102" mass="11205">MKKLTKISKVVLAASILGVSFVQSGHLAFADSSKGVNAHKEKIYSVAEQTNWDKSSLMFTKQNSTPDYISATIENGEDSRDMEGTVAYEVYWAPTGNPKTEK</sequence>
<name>A0ABT8GRE6_9BACL</name>
<evidence type="ECO:0000256" key="1">
    <source>
        <dbReference type="SAM" id="SignalP"/>
    </source>
</evidence>
<organism evidence="2 3">
    <name type="scientific">Ureibacillus aquaedulcis</name>
    <dbReference type="NCBI Taxonomy" id="3058421"/>
    <lineage>
        <taxon>Bacteria</taxon>
        <taxon>Bacillati</taxon>
        <taxon>Bacillota</taxon>
        <taxon>Bacilli</taxon>
        <taxon>Bacillales</taxon>
        <taxon>Caryophanaceae</taxon>
        <taxon>Ureibacillus</taxon>
    </lineage>
</organism>
<protein>
    <submittedName>
        <fullName evidence="2">Uncharacterized protein</fullName>
    </submittedName>
</protein>
<gene>
    <name evidence="2" type="ORF">QYB95_10595</name>
</gene>
<feature type="chain" id="PRO_5045410187" evidence="1">
    <location>
        <begin position="25"/>
        <end position="102"/>
    </location>
</feature>
<feature type="signal peptide" evidence="1">
    <location>
        <begin position="1"/>
        <end position="24"/>
    </location>
</feature>
<proteinExistence type="predicted"/>
<reference evidence="2" key="1">
    <citation type="submission" date="2023-07" db="EMBL/GenBank/DDBJ databases">
        <title>Ureibacillus sp. isolated from freshwater well.</title>
        <authorList>
            <person name="Kirdat K."/>
            <person name="Bhatt A."/>
            <person name="Teware R."/>
            <person name="Bhavsar Y."/>
            <person name="Yadav A."/>
        </authorList>
    </citation>
    <scope>NUCLEOTIDE SEQUENCE</scope>
    <source>
        <strain evidence="2">BA0131</strain>
    </source>
</reference>
<keyword evidence="1" id="KW-0732">Signal</keyword>
<dbReference type="Proteomes" id="UP001172743">
    <property type="component" value="Unassembled WGS sequence"/>
</dbReference>
<dbReference type="RefSeq" id="WP_301138320.1">
    <property type="nucleotide sequence ID" value="NZ_JAUHTQ010000007.1"/>
</dbReference>
<dbReference type="EMBL" id="JAUHTQ010000007">
    <property type="protein sequence ID" value="MDN4493986.1"/>
    <property type="molecule type" value="Genomic_DNA"/>
</dbReference>
<evidence type="ECO:0000313" key="3">
    <source>
        <dbReference type="Proteomes" id="UP001172743"/>
    </source>
</evidence>
<evidence type="ECO:0000313" key="2">
    <source>
        <dbReference type="EMBL" id="MDN4493986.1"/>
    </source>
</evidence>